<reference evidence="1 2" key="1">
    <citation type="submission" date="2019-12" db="EMBL/GenBank/DDBJ databases">
        <authorList>
            <person name="Zhang Y.-J."/>
        </authorList>
    </citation>
    <scope>NUCLEOTIDE SEQUENCE [LARGE SCALE GENOMIC DNA]</scope>
    <source>
        <strain evidence="1 2">CY05</strain>
    </source>
</reference>
<gene>
    <name evidence="1" type="ORF">GO984_04555</name>
</gene>
<dbReference type="EMBL" id="WQLV01000002">
    <property type="protein sequence ID" value="MVO15075.1"/>
    <property type="molecule type" value="Genomic_DNA"/>
</dbReference>
<dbReference type="AlphaFoldDB" id="A0A6L6WEQ7"/>
<accession>A0A6L6WEQ7</accession>
<evidence type="ECO:0000313" key="2">
    <source>
        <dbReference type="Proteomes" id="UP000478892"/>
    </source>
</evidence>
<protein>
    <submittedName>
        <fullName evidence="1">Uncharacterized protein</fullName>
    </submittedName>
</protein>
<sequence>MGAAANAAPIRQIAEYFDRACTLTKFQYELTGGGQYSFTSGWSGKSVMAPSFNPDEKMDGLNLDAIGAVQWSQPMTFRYGKPEISCDLTFEHTLSEEEFSLLRGLVTKNGADHYDQQLDTSEADQQFGTFQAHENANVTLSGSAEKGQLTLRATATLAN</sequence>
<dbReference type="RefSeq" id="WP_157021387.1">
    <property type="nucleotide sequence ID" value="NZ_WQLV01000002.1"/>
</dbReference>
<dbReference type="Proteomes" id="UP000478892">
    <property type="component" value="Unassembled WGS sequence"/>
</dbReference>
<evidence type="ECO:0000313" key="1">
    <source>
        <dbReference type="EMBL" id="MVO15075.1"/>
    </source>
</evidence>
<keyword evidence="2" id="KW-1185">Reference proteome</keyword>
<name>A0A6L6WEQ7_9RHOB</name>
<comment type="caution">
    <text evidence="1">The sequence shown here is derived from an EMBL/GenBank/DDBJ whole genome shotgun (WGS) entry which is preliminary data.</text>
</comment>
<organism evidence="1 2">
    <name type="scientific">Parasedimentitalea huanghaiensis</name>
    <dbReference type="NCBI Taxonomy" id="2682100"/>
    <lineage>
        <taxon>Bacteria</taxon>
        <taxon>Pseudomonadati</taxon>
        <taxon>Pseudomonadota</taxon>
        <taxon>Alphaproteobacteria</taxon>
        <taxon>Rhodobacterales</taxon>
        <taxon>Paracoccaceae</taxon>
        <taxon>Parasedimentitalea</taxon>
    </lineage>
</organism>
<proteinExistence type="predicted"/>